<dbReference type="KEGG" id="vg:26040483"/>
<proteinExistence type="predicted"/>
<organism evidence="2 3">
    <name type="scientific">Lactobacillus phage LBR48</name>
    <dbReference type="NCBI Taxonomy" id="755164"/>
    <lineage>
        <taxon>Viruses</taxon>
        <taxon>Duplodnaviria</taxon>
        <taxon>Heunggongvirae</taxon>
        <taxon>Uroviricota</taxon>
        <taxon>Caudoviricetes</taxon>
        <taxon>Anamdongvirus</taxon>
        <taxon>Anamdongvirus LBR48</taxon>
    </lineage>
</organism>
<sequence length="145" mass="16829">MLKLPSDSNPWIEITRHWNHFFFGIFSLIGGIYVWFHQGYLDDPRVTPPPPPPHLEQVVFGFADDWWFALWLVGCGLVILYGTMFCRHKLRDWGMVALSPAFGAITLAFSVRGFFDSRFNLTWVFALLTLVLLFSTLMRGDRSER</sequence>
<keyword evidence="1" id="KW-0472">Membrane</keyword>
<evidence type="ECO:0000313" key="3">
    <source>
        <dbReference type="Proteomes" id="UP000002375"/>
    </source>
</evidence>
<dbReference type="GeneID" id="26040483"/>
<feature type="transmembrane region" description="Helical" evidence="1">
    <location>
        <begin position="93"/>
        <end position="115"/>
    </location>
</feature>
<keyword evidence="1" id="KW-1133">Transmembrane helix</keyword>
<accession>D6PSR9</accession>
<dbReference type="EMBL" id="GU967410">
    <property type="protein sequence ID" value="ADF83410.1"/>
    <property type="molecule type" value="Genomic_DNA"/>
</dbReference>
<reference evidence="2 3" key="1">
    <citation type="journal article" date="2011" name="Arch. Virol.">
        <title>Complete nucleotide sequence of the temperate bacteriophage LBR48, a new member of the family Myoviridae.</title>
        <authorList>
            <person name="Jang S.H."/>
            <person name="Yoon B.H."/>
            <person name="Chang H.I."/>
        </authorList>
    </citation>
    <scope>NUCLEOTIDE SEQUENCE [LARGE SCALE GENOMIC DNA]</scope>
</reference>
<dbReference type="Proteomes" id="UP000002375">
    <property type="component" value="Segment"/>
</dbReference>
<name>D6PSR9_9CAUD</name>
<protein>
    <submittedName>
        <fullName evidence="2">Uncharacterized protein</fullName>
    </submittedName>
</protein>
<keyword evidence="3" id="KW-1185">Reference proteome</keyword>
<evidence type="ECO:0000313" key="2">
    <source>
        <dbReference type="EMBL" id="ADF83410.1"/>
    </source>
</evidence>
<feature type="transmembrane region" description="Helical" evidence="1">
    <location>
        <begin position="21"/>
        <end position="41"/>
    </location>
</feature>
<keyword evidence="1" id="KW-0812">Transmembrane</keyword>
<evidence type="ECO:0000256" key="1">
    <source>
        <dbReference type="SAM" id="Phobius"/>
    </source>
</evidence>
<feature type="transmembrane region" description="Helical" evidence="1">
    <location>
        <begin position="121"/>
        <end position="138"/>
    </location>
</feature>
<dbReference type="RefSeq" id="YP_009168535.1">
    <property type="nucleotide sequence ID" value="NC_027990.1"/>
</dbReference>
<feature type="transmembrane region" description="Helical" evidence="1">
    <location>
        <begin position="66"/>
        <end position="86"/>
    </location>
</feature>